<feature type="region of interest" description="Disordered" evidence="1">
    <location>
        <begin position="1"/>
        <end position="22"/>
    </location>
</feature>
<keyword evidence="3" id="KW-1185">Reference proteome</keyword>
<name>A0A0D9WB40_9ORYZ</name>
<accession>A0A0D9WB40</accession>
<reference evidence="3" key="2">
    <citation type="submission" date="2013-12" db="EMBL/GenBank/DDBJ databases">
        <authorList>
            <person name="Yu Y."/>
            <person name="Lee S."/>
            <person name="de Baynast K."/>
            <person name="Wissotski M."/>
            <person name="Liu L."/>
            <person name="Talag J."/>
            <person name="Goicoechea J."/>
            <person name="Angelova A."/>
            <person name="Jetty R."/>
            <person name="Kudrna D."/>
            <person name="Golser W."/>
            <person name="Rivera L."/>
            <person name="Zhang J."/>
            <person name="Wing R."/>
        </authorList>
    </citation>
    <scope>NUCLEOTIDE SEQUENCE</scope>
</reference>
<reference evidence="2 3" key="1">
    <citation type="submission" date="2012-08" db="EMBL/GenBank/DDBJ databases">
        <title>Oryza genome evolution.</title>
        <authorList>
            <person name="Wing R.A."/>
        </authorList>
    </citation>
    <scope>NUCLEOTIDE SEQUENCE</scope>
</reference>
<reference evidence="2" key="3">
    <citation type="submission" date="2015-04" db="UniProtKB">
        <authorList>
            <consortium name="EnsemblPlants"/>
        </authorList>
    </citation>
    <scope>IDENTIFICATION</scope>
</reference>
<proteinExistence type="predicted"/>
<dbReference type="Proteomes" id="UP000032180">
    <property type="component" value="Chromosome 4"/>
</dbReference>
<feature type="compositionally biased region" description="Low complexity" evidence="1">
    <location>
        <begin position="1"/>
        <end position="19"/>
    </location>
</feature>
<evidence type="ECO:0000256" key="1">
    <source>
        <dbReference type="SAM" id="MobiDB-lite"/>
    </source>
</evidence>
<protein>
    <submittedName>
        <fullName evidence="2">Uncharacterized protein</fullName>
    </submittedName>
</protein>
<evidence type="ECO:0000313" key="2">
    <source>
        <dbReference type="EnsemblPlants" id="LPERR04G24940.1"/>
    </source>
</evidence>
<dbReference type="EnsemblPlants" id="LPERR04G24940.1">
    <property type="protein sequence ID" value="LPERR04G24940.1"/>
    <property type="gene ID" value="LPERR04G24940"/>
</dbReference>
<evidence type="ECO:0000313" key="3">
    <source>
        <dbReference type="Proteomes" id="UP000032180"/>
    </source>
</evidence>
<dbReference type="Gramene" id="LPERR04G24940.1">
    <property type="protein sequence ID" value="LPERR04G24940.1"/>
    <property type="gene ID" value="LPERR04G24940"/>
</dbReference>
<dbReference type="AlphaFoldDB" id="A0A0D9WB40"/>
<sequence>MNLFGCTSSPGSSRSGTPPTHREEWQNPKIFQICENCISQPQLFCFDDDNHLGTQMLMCHGFLGNSPTTVGEETAEGSKSAISIVHPAVRSCLVVLLEDEVFFWMHSMVLNWKERSIVALPNFLLVKSMAVPIKR</sequence>
<organism evidence="2 3">
    <name type="scientific">Leersia perrieri</name>
    <dbReference type="NCBI Taxonomy" id="77586"/>
    <lineage>
        <taxon>Eukaryota</taxon>
        <taxon>Viridiplantae</taxon>
        <taxon>Streptophyta</taxon>
        <taxon>Embryophyta</taxon>
        <taxon>Tracheophyta</taxon>
        <taxon>Spermatophyta</taxon>
        <taxon>Magnoliopsida</taxon>
        <taxon>Liliopsida</taxon>
        <taxon>Poales</taxon>
        <taxon>Poaceae</taxon>
        <taxon>BOP clade</taxon>
        <taxon>Oryzoideae</taxon>
        <taxon>Oryzeae</taxon>
        <taxon>Oryzinae</taxon>
        <taxon>Leersia</taxon>
    </lineage>
</organism>